<dbReference type="Proteomes" id="UP000313359">
    <property type="component" value="Unassembled WGS sequence"/>
</dbReference>
<dbReference type="EMBL" id="ML122254">
    <property type="protein sequence ID" value="RPD64255.1"/>
    <property type="molecule type" value="Genomic_DNA"/>
</dbReference>
<evidence type="ECO:0000313" key="2">
    <source>
        <dbReference type="EMBL" id="RPD64255.1"/>
    </source>
</evidence>
<accession>A0A5C2SK60</accession>
<proteinExistence type="predicted"/>
<keyword evidence="3" id="KW-1185">Reference proteome</keyword>
<dbReference type="AlphaFoldDB" id="A0A5C2SK60"/>
<gene>
    <name evidence="2" type="ORF">L227DRAFT_323076</name>
</gene>
<protein>
    <submittedName>
        <fullName evidence="2">Uncharacterized protein</fullName>
    </submittedName>
</protein>
<feature type="region of interest" description="Disordered" evidence="1">
    <location>
        <begin position="1"/>
        <end position="20"/>
    </location>
</feature>
<reference evidence="2" key="1">
    <citation type="journal article" date="2018" name="Genome Biol. Evol.">
        <title>Genomics and development of Lentinus tigrinus, a white-rot wood-decaying mushroom with dimorphic fruiting bodies.</title>
        <authorList>
            <person name="Wu B."/>
            <person name="Xu Z."/>
            <person name="Knudson A."/>
            <person name="Carlson A."/>
            <person name="Chen N."/>
            <person name="Kovaka S."/>
            <person name="LaButti K."/>
            <person name="Lipzen A."/>
            <person name="Pennachio C."/>
            <person name="Riley R."/>
            <person name="Schakwitz W."/>
            <person name="Umezawa K."/>
            <person name="Ohm R.A."/>
            <person name="Grigoriev I.V."/>
            <person name="Nagy L.G."/>
            <person name="Gibbons J."/>
            <person name="Hibbett D."/>
        </authorList>
    </citation>
    <scope>NUCLEOTIDE SEQUENCE [LARGE SCALE GENOMIC DNA]</scope>
    <source>
        <strain evidence="2">ALCF2SS1-6</strain>
    </source>
</reference>
<sequence length="78" mass="8572">MIAVCHRTPRPKGQSDRHAPQTDLLRAIHPAPYIQPGRGRAPLQQQYVGLGTLPSEECNRAPCTAYARPAQVRPFGSL</sequence>
<organism evidence="2 3">
    <name type="scientific">Lentinus tigrinus ALCF2SS1-6</name>
    <dbReference type="NCBI Taxonomy" id="1328759"/>
    <lineage>
        <taxon>Eukaryota</taxon>
        <taxon>Fungi</taxon>
        <taxon>Dikarya</taxon>
        <taxon>Basidiomycota</taxon>
        <taxon>Agaricomycotina</taxon>
        <taxon>Agaricomycetes</taxon>
        <taxon>Polyporales</taxon>
        <taxon>Polyporaceae</taxon>
        <taxon>Lentinus</taxon>
    </lineage>
</organism>
<evidence type="ECO:0000313" key="3">
    <source>
        <dbReference type="Proteomes" id="UP000313359"/>
    </source>
</evidence>
<evidence type="ECO:0000256" key="1">
    <source>
        <dbReference type="SAM" id="MobiDB-lite"/>
    </source>
</evidence>
<name>A0A5C2SK60_9APHY</name>